<dbReference type="Proteomes" id="UP000652761">
    <property type="component" value="Unassembled WGS sequence"/>
</dbReference>
<dbReference type="PROSITE" id="PS50005">
    <property type="entry name" value="TPR"/>
    <property type="match status" value="2"/>
</dbReference>
<sequence length="664" mass="71115">MNSRSEKRAVAAGVDSISDRFHTALTAFDGGNKPDSKDADLGSPVSTLRTRDASAAVTNTSSSSSSSGSNTGRNGSNAIVKKSDGKSHSGELLGYGEGSLAGADAAGSGAPRNSKPGHRRSGSGALIFSGGGSSATSPVANVLPAGNICPSGKIGKTGMMGRSTARSDVLGSGTGNYGHGSIMRGGGGSSRASPEPMPSTGGADSSAAAARRAMASTDPEEVKKAGNEQYKRGHFMDALKLYDRAISMCPGNAACHSNRAAALIGMGRLKEAIRECEEALRLDPAYWRAHQRLASLYLRLGLVENARTHMFSAGQQLDHLEIQKLQAIERHVNRCTNARKIGDWKSALRESDAAIAAGADLSLLVNFLLFASRAEALLRLNQLEEADTVLSNNLKFEDSAPSSQTAFGMLSSSYIYFVRAQVEMALGRFENAVSFAEKAGQIDPHCMEIATVLANVSSVAKARYRGNELFKSGRFTEACMAYGEGLKFDPCNPVLYCNRAACMSKLGQWEKSVDDCTEALRIHPNYTKALLRRATSNTKLERWVEAVHDYEVLRKHLPGDSEVAEALFHAQVALKQARGVSVVHFMAALNQQCLQISPFVDTLCTRYPSVNFLKVDVDENPEVALAEDVRIVPTFKIYKNGARVKEVICPSRQTLEYSVSHYGL</sequence>
<keyword evidence="1" id="KW-0802">TPR repeat</keyword>
<dbReference type="InterPro" id="IPR013766">
    <property type="entry name" value="Thioredoxin_domain"/>
</dbReference>
<dbReference type="PANTHER" id="PTHR46050">
    <property type="entry name" value="TPR REPEAT-CONTAINING THIOREDOXIN"/>
    <property type="match status" value="1"/>
</dbReference>
<proteinExistence type="predicted"/>
<dbReference type="Gene3D" id="3.40.30.10">
    <property type="entry name" value="Glutaredoxin"/>
    <property type="match status" value="1"/>
</dbReference>
<evidence type="ECO:0000313" key="5">
    <source>
        <dbReference type="Proteomes" id="UP000652761"/>
    </source>
</evidence>
<accession>A0A843VIB8</accession>
<dbReference type="SUPFAM" id="SSF48452">
    <property type="entry name" value="TPR-like"/>
    <property type="match status" value="3"/>
</dbReference>
<feature type="compositionally biased region" description="Low complexity" evidence="2">
    <location>
        <begin position="199"/>
        <end position="217"/>
    </location>
</feature>
<dbReference type="Pfam" id="PF13181">
    <property type="entry name" value="TPR_8"/>
    <property type="match status" value="1"/>
</dbReference>
<dbReference type="EMBL" id="NMUH01001884">
    <property type="protein sequence ID" value="MQL96178.1"/>
    <property type="molecule type" value="Genomic_DNA"/>
</dbReference>
<evidence type="ECO:0000256" key="1">
    <source>
        <dbReference type="PROSITE-ProRule" id="PRU00339"/>
    </source>
</evidence>
<dbReference type="InterPro" id="IPR036249">
    <property type="entry name" value="Thioredoxin-like_sf"/>
</dbReference>
<evidence type="ECO:0000256" key="2">
    <source>
        <dbReference type="SAM" id="MobiDB-lite"/>
    </source>
</evidence>
<organism evidence="4 5">
    <name type="scientific">Colocasia esculenta</name>
    <name type="common">Wild taro</name>
    <name type="synonym">Arum esculentum</name>
    <dbReference type="NCBI Taxonomy" id="4460"/>
    <lineage>
        <taxon>Eukaryota</taxon>
        <taxon>Viridiplantae</taxon>
        <taxon>Streptophyta</taxon>
        <taxon>Embryophyta</taxon>
        <taxon>Tracheophyta</taxon>
        <taxon>Spermatophyta</taxon>
        <taxon>Magnoliopsida</taxon>
        <taxon>Liliopsida</taxon>
        <taxon>Araceae</taxon>
        <taxon>Aroideae</taxon>
        <taxon>Colocasieae</taxon>
        <taxon>Colocasia</taxon>
    </lineage>
</organism>
<feature type="domain" description="Thioredoxin" evidence="3">
    <location>
        <begin position="567"/>
        <end position="651"/>
    </location>
</feature>
<dbReference type="InterPro" id="IPR044534">
    <property type="entry name" value="TTL1-4"/>
</dbReference>
<feature type="compositionally biased region" description="Low complexity" evidence="2">
    <location>
        <begin position="100"/>
        <end position="110"/>
    </location>
</feature>
<dbReference type="CDD" id="cd02947">
    <property type="entry name" value="TRX_family"/>
    <property type="match status" value="1"/>
</dbReference>
<comment type="caution">
    <text evidence="4">The sequence shown here is derived from an EMBL/GenBank/DDBJ whole genome shotgun (WGS) entry which is preliminary data.</text>
</comment>
<dbReference type="AlphaFoldDB" id="A0A843VIB8"/>
<dbReference type="Pfam" id="PF14559">
    <property type="entry name" value="TPR_19"/>
    <property type="match status" value="1"/>
</dbReference>
<reference evidence="4" key="1">
    <citation type="submission" date="2017-07" db="EMBL/GenBank/DDBJ databases">
        <title>Taro Niue Genome Assembly and Annotation.</title>
        <authorList>
            <person name="Atibalentja N."/>
            <person name="Keating K."/>
            <person name="Fields C.J."/>
        </authorList>
    </citation>
    <scope>NUCLEOTIDE SEQUENCE</scope>
    <source>
        <strain evidence="4">Niue_2</strain>
        <tissue evidence="4">Leaf</tissue>
    </source>
</reference>
<feature type="compositionally biased region" description="Low complexity" evidence="2">
    <location>
        <begin position="53"/>
        <end position="78"/>
    </location>
</feature>
<dbReference type="PANTHER" id="PTHR46050:SF29">
    <property type="entry name" value="TPR REPEAT-CONTAINING THIOREDOXIN TTL4"/>
    <property type="match status" value="1"/>
</dbReference>
<dbReference type="InterPro" id="IPR019734">
    <property type="entry name" value="TPR_rpt"/>
</dbReference>
<protein>
    <recommendedName>
        <fullName evidence="3">Thioredoxin domain-containing protein</fullName>
    </recommendedName>
</protein>
<dbReference type="Gene3D" id="1.25.40.10">
    <property type="entry name" value="Tetratricopeptide repeat domain"/>
    <property type="match status" value="1"/>
</dbReference>
<dbReference type="InterPro" id="IPR011990">
    <property type="entry name" value="TPR-like_helical_dom_sf"/>
</dbReference>
<dbReference type="GO" id="GO:0005737">
    <property type="term" value="C:cytoplasm"/>
    <property type="evidence" value="ECO:0007669"/>
    <property type="project" value="TreeGrafter"/>
</dbReference>
<dbReference type="SMART" id="SM00028">
    <property type="entry name" value="TPR"/>
    <property type="match status" value="6"/>
</dbReference>
<gene>
    <name evidence="4" type="ORF">Taro_028856</name>
</gene>
<dbReference type="OrthoDB" id="2121326at2759"/>
<name>A0A843VIB8_COLES</name>
<dbReference type="SUPFAM" id="SSF52833">
    <property type="entry name" value="Thioredoxin-like"/>
    <property type="match status" value="1"/>
</dbReference>
<feature type="compositionally biased region" description="Gly residues" evidence="2">
    <location>
        <begin position="172"/>
        <end position="189"/>
    </location>
</feature>
<evidence type="ECO:0000313" key="4">
    <source>
        <dbReference type="EMBL" id="MQL96178.1"/>
    </source>
</evidence>
<keyword evidence="5" id="KW-1185">Reference proteome</keyword>
<feature type="repeat" description="TPR" evidence="1">
    <location>
        <begin position="219"/>
        <end position="252"/>
    </location>
</feature>
<feature type="repeat" description="TPR" evidence="1">
    <location>
        <begin position="253"/>
        <end position="286"/>
    </location>
</feature>
<feature type="region of interest" description="Disordered" evidence="2">
    <location>
        <begin position="171"/>
        <end position="227"/>
    </location>
</feature>
<evidence type="ECO:0000259" key="3">
    <source>
        <dbReference type="Pfam" id="PF00085"/>
    </source>
</evidence>
<dbReference type="Pfam" id="PF00085">
    <property type="entry name" value="Thioredoxin"/>
    <property type="match status" value="1"/>
</dbReference>
<feature type="region of interest" description="Disordered" evidence="2">
    <location>
        <begin position="26"/>
        <end position="134"/>
    </location>
</feature>
<dbReference type="GO" id="GO:0006950">
    <property type="term" value="P:response to stress"/>
    <property type="evidence" value="ECO:0007669"/>
    <property type="project" value="UniProtKB-ARBA"/>
</dbReference>